<feature type="compositionally biased region" description="Polar residues" evidence="1">
    <location>
        <begin position="74"/>
        <end position="94"/>
    </location>
</feature>
<protein>
    <submittedName>
        <fullName evidence="2">Uncharacterized protein</fullName>
    </submittedName>
</protein>
<keyword evidence="3" id="KW-1185">Reference proteome</keyword>
<proteinExistence type="predicted"/>
<sequence>YLEFEAKHGHYLAKKNKKKINSVVERSSQCIAEQFREVVLYRPLLQNPHLLKANAERGRKIKTTKLIAGGIGSTMVQPEKVNSSPSPTHSTQES</sequence>
<evidence type="ECO:0000256" key="1">
    <source>
        <dbReference type="SAM" id="MobiDB-lite"/>
    </source>
</evidence>
<dbReference type="AlphaFoldDB" id="A0A9J5WMW4"/>
<evidence type="ECO:0000313" key="3">
    <source>
        <dbReference type="Proteomes" id="UP000824120"/>
    </source>
</evidence>
<comment type="caution">
    <text evidence="2">The sequence shown here is derived from an EMBL/GenBank/DDBJ whole genome shotgun (WGS) entry which is preliminary data.</text>
</comment>
<accession>A0A9J5WMW4</accession>
<dbReference type="EMBL" id="JACXVP010000011">
    <property type="protein sequence ID" value="KAG5576527.1"/>
    <property type="molecule type" value="Genomic_DNA"/>
</dbReference>
<evidence type="ECO:0000313" key="2">
    <source>
        <dbReference type="EMBL" id="KAG5576527.1"/>
    </source>
</evidence>
<gene>
    <name evidence="2" type="ORF">H5410_056661</name>
</gene>
<dbReference type="Proteomes" id="UP000824120">
    <property type="component" value="Chromosome 11"/>
</dbReference>
<feature type="region of interest" description="Disordered" evidence="1">
    <location>
        <begin position="72"/>
        <end position="94"/>
    </location>
</feature>
<organism evidence="2 3">
    <name type="scientific">Solanum commersonii</name>
    <name type="common">Commerson's wild potato</name>
    <name type="synonym">Commerson's nightshade</name>
    <dbReference type="NCBI Taxonomy" id="4109"/>
    <lineage>
        <taxon>Eukaryota</taxon>
        <taxon>Viridiplantae</taxon>
        <taxon>Streptophyta</taxon>
        <taxon>Embryophyta</taxon>
        <taxon>Tracheophyta</taxon>
        <taxon>Spermatophyta</taxon>
        <taxon>Magnoliopsida</taxon>
        <taxon>eudicotyledons</taxon>
        <taxon>Gunneridae</taxon>
        <taxon>Pentapetalae</taxon>
        <taxon>asterids</taxon>
        <taxon>lamiids</taxon>
        <taxon>Solanales</taxon>
        <taxon>Solanaceae</taxon>
        <taxon>Solanoideae</taxon>
        <taxon>Solaneae</taxon>
        <taxon>Solanum</taxon>
    </lineage>
</organism>
<reference evidence="2 3" key="1">
    <citation type="submission" date="2020-09" db="EMBL/GenBank/DDBJ databases">
        <title>De no assembly of potato wild relative species, Solanum commersonii.</title>
        <authorList>
            <person name="Cho K."/>
        </authorList>
    </citation>
    <scope>NUCLEOTIDE SEQUENCE [LARGE SCALE GENOMIC DNA]</scope>
    <source>
        <strain evidence="2">LZ3.2</strain>
        <tissue evidence="2">Leaf</tissue>
    </source>
</reference>
<feature type="non-terminal residue" evidence="2">
    <location>
        <position position="94"/>
    </location>
</feature>
<name>A0A9J5WMW4_SOLCO</name>